<evidence type="ECO:0000256" key="2">
    <source>
        <dbReference type="ARBA" id="ARBA00022801"/>
    </source>
</evidence>
<reference evidence="6" key="1">
    <citation type="journal article" date="2019" name="Int. J. Syst. Evol. Microbiol.">
        <title>The Global Catalogue of Microorganisms (GCM) 10K type strain sequencing project: providing services to taxonomists for standard genome sequencing and annotation.</title>
        <authorList>
            <consortium name="The Broad Institute Genomics Platform"/>
            <consortium name="The Broad Institute Genome Sequencing Center for Infectious Disease"/>
            <person name="Wu L."/>
            <person name="Ma J."/>
        </authorList>
    </citation>
    <scope>NUCLEOTIDE SEQUENCE [LARGE SCALE GENOMIC DNA]</scope>
    <source>
        <strain evidence="6">CCM 320</strain>
    </source>
</reference>
<dbReference type="SUPFAM" id="SSF55811">
    <property type="entry name" value="Nudix"/>
    <property type="match status" value="1"/>
</dbReference>
<name>A0ABV7KS98_PLAOK</name>
<dbReference type="Proteomes" id="UP001595625">
    <property type="component" value="Unassembled WGS sequence"/>
</dbReference>
<protein>
    <submittedName>
        <fullName evidence="5">NUDIX hydrolase</fullName>
    </submittedName>
</protein>
<organism evidence="5 6">
    <name type="scientific">Planomicrobium okeanokoites</name>
    <name type="common">Planococcus okeanokoites</name>
    <name type="synonym">Flavobacterium okeanokoites</name>
    <dbReference type="NCBI Taxonomy" id="244"/>
    <lineage>
        <taxon>Bacteria</taxon>
        <taxon>Bacillati</taxon>
        <taxon>Bacillota</taxon>
        <taxon>Bacilli</taxon>
        <taxon>Bacillales</taxon>
        <taxon>Caryophanaceae</taxon>
        <taxon>Planomicrobium</taxon>
    </lineage>
</organism>
<sequence>MDYIKNLRSMVGHEKVIMVIAGAFVFDAANRLLLQQRSDTGEWGLPGGFMELDESVQDTARREVFEETGLQLKELEFFGIYSGPKYDKTLQNGDQVAMVQILFTCRNFEGQLVEQNEESLSNKFYSLTELPDNLFQDHADFFEDLLSRQQTSIR</sequence>
<dbReference type="InterPro" id="IPR000086">
    <property type="entry name" value="NUDIX_hydrolase_dom"/>
</dbReference>
<dbReference type="PRINTS" id="PR00502">
    <property type="entry name" value="NUDIXFAMILY"/>
</dbReference>
<dbReference type="PANTHER" id="PTHR43046:SF2">
    <property type="entry name" value="8-OXO-DGTP DIPHOSPHATASE-RELATED"/>
    <property type="match status" value="1"/>
</dbReference>
<comment type="caution">
    <text evidence="5">The sequence shown here is derived from an EMBL/GenBank/DDBJ whole genome shotgun (WGS) entry which is preliminary data.</text>
</comment>
<gene>
    <name evidence="5" type="ORF">ACFOEJ_14885</name>
</gene>
<dbReference type="PROSITE" id="PS51462">
    <property type="entry name" value="NUDIX"/>
    <property type="match status" value="1"/>
</dbReference>
<dbReference type="CDD" id="cd04677">
    <property type="entry name" value="NUDIX_Hydrolase"/>
    <property type="match status" value="1"/>
</dbReference>
<dbReference type="Gene3D" id="3.90.79.10">
    <property type="entry name" value="Nucleoside Triphosphate Pyrophosphohydrolase"/>
    <property type="match status" value="1"/>
</dbReference>
<dbReference type="InterPro" id="IPR020084">
    <property type="entry name" value="NUDIX_hydrolase_CS"/>
</dbReference>
<dbReference type="PROSITE" id="PS00893">
    <property type="entry name" value="NUDIX_BOX"/>
    <property type="match status" value="1"/>
</dbReference>
<feature type="domain" description="Nudix hydrolase" evidence="4">
    <location>
        <begin position="16"/>
        <end position="149"/>
    </location>
</feature>
<comment type="similarity">
    <text evidence="3">Belongs to the Nudix hydrolase family.</text>
</comment>
<dbReference type="GO" id="GO:0016787">
    <property type="term" value="F:hydrolase activity"/>
    <property type="evidence" value="ECO:0007669"/>
    <property type="project" value="UniProtKB-KW"/>
</dbReference>
<evidence type="ECO:0000313" key="6">
    <source>
        <dbReference type="Proteomes" id="UP001595625"/>
    </source>
</evidence>
<evidence type="ECO:0000259" key="4">
    <source>
        <dbReference type="PROSITE" id="PS51462"/>
    </source>
</evidence>
<evidence type="ECO:0000313" key="5">
    <source>
        <dbReference type="EMBL" id="MFC3212372.1"/>
    </source>
</evidence>
<evidence type="ECO:0000256" key="3">
    <source>
        <dbReference type="RuleBase" id="RU003476"/>
    </source>
</evidence>
<dbReference type="InterPro" id="IPR015797">
    <property type="entry name" value="NUDIX_hydrolase-like_dom_sf"/>
</dbReference>
<dbReference type="InterPro" id="IPR020476">
    <property type="entry name" value="Nudix_hydrolase"/>
</dbReference>
<keyword evidence="2 3" id="KW-0378">Hydrolase</keyword>
<accession>A0ABV7KS98</accession>
<dbReference type="RefSeq" id="WP_117312878.1">
    <property type="nucleotide sequence ID" value="NZ_JBHRUJ010000017.1"/>
</dbReference>
<comment type="cofactor">
    <cofactor evidence="1">
        <name>Mg(2+)</name>
        <dbReference type="ChEBI" id="CHEBI:18420"/>
    </cofactor>
</comment>
<evidence type="ECO:0000256" key="1">
    <source>
        <dbReference type="ARBA" id="ARBA00001946"/>
    </source>
</evidence>
<dbReference type="EMBL" id="JBHRUJ010000017">
    <property type="protein sequence ID" value="MFC3212372.1"/>
    <property type="molecule type" value="Genomic_DNA"/>
</dbReference>
<dbReference type="PANTHER" id="PTHR43046">
    <property type="entry name" value="GDP-MANNOSE MANNOSYL HYDROLASE"/>
    <property type="match status" value="1"/>
</dbReference>
<dbReference type="Pfam" id="PF00293">
    <property type="entry name" value="NUDIX"/>
    <property type="match status" value="1"/>
</dbReference>
<keyword evidence="6" id="KW-1185">Reference proteome</keyword>
<proteinExistence type="inferred from homology"/>